<reference evidence="1 2" key="1">
    <citation type="submission" date="2018-09" db="EMBL/GenBank/DDBJ databases">
        <title>Gemmobacter lutimaris sp. nov., a marine bacterium isolated from tidal flat.</title>
        <authorList>
            <person name="Lee D.W."/>
            <person name="Yoo Y."/>
            <person name="Kim J.-J."/>
            <person name="Kim B.S."/>
        </authorList>
    </citation>
    <scope>NUCLEOTIDE SEQUENCE [LARGE SCALE GENOMIC DNA]</scope>
    <source>
        <strain evidence="1 2">YJ-T1-11</strain>
    </source>
</reference>
<protein>
    <submittedName>
        <fullName evidence="1">Uncharacterized protein</fullName>
    </submittedName>
</protein>
<evidence type="ECO:0000313" key="1">
    <source>
        <dbReference type="EMBL" id="RID91352.1"/>
    </source>
</evidence>
<organism evidence="1 2">
    <name type="scientific">Gemmobacter lutimaris</name>
    <dbReference type="NCBI Taxonomy" id="2306023"/>
    <lineage>
        <taxon>Bacteria</taxon>
        <taxon>Pseudomonadati</taxon>
        <taxon>Pseudomonadota</taxon>
        <taxon>Alphaproteobacteria</taxon>
        <taxon>Rhodobacterales</taxon>
        <taxon>Paracoccaceae</taxon>
        <taxon>Gemmobacter</taxon>
    </lineage>
</organism>
<dbReference type="Proteomes" id="UP000266649">
    <property type="component" value="Unassembled WGS sequence"/>
</dbReference>
<evidence type="ECO:0000313" key="2">
    <source>
        <dbReference type="Proteomes" id="UP000266649"/>
    </source>
</evidence>
<accession>A0A398BLQ8</accession>
<dbReference type="EMBL" id="QXXQ01000007">
    <property type="protein sequence ID" value="RID91352.1"/>
    <property type="molecule type" value="Genomic_DNA"/>
</dbReference>
<keyword evidence="2" id="KW-1185">Reference proteome</keyword>
<gene>
    <name evidence="1" type="ORF">D2N39_14000</name>
</gene>
<proteinExistence type="predicted"/>
<comment type="caution">
    <text evidence="1">The sequence shown here is derived from an EMBL/GenBank/DDBJ whole genome shotgun (WGS) entry which is preliminary data.</text>
</comment>
<dbReference type="AlphaFoldDB" id="A0A398BLQ8"/>
<sequence length="67" mass="7267">MEAGVLGSSHFRARTDNKAQDRDDHFIFRTKDTTLWFDADGKGGDGPVLVADLQAGATVTAKDIFLV</sequence>
<name>A0A398BLQ8_9RHOB</name>